<feature type="domain" description="Helicase Helix-turn-helix" evidence="1">
    <location>
        <begin position="259"/>
        <end position="345"/>
    </location>
</feature>
<gene>
    <name evidence="2" type="ORF">CUC15_10755</name>
</gene>
<evidence type="ECO:0000313" key="3">
    <source>
        <dbReference type="Proteomes" id="UP000253908"/>
    </source>
</evidence>
<dbReference type="InterPro" id="IPR029491">
    <property type="entry name" value="Helicase_HTH"/>
</dbReference>
<evidence type="ECO:0000259" key="1">
    <source>
        <dbReference type="Pfam" id="PF14493"/>
    </source>
</evidence>
<reference evidence="3" key="1">
    <citation type="submission" date="2017-11" db="EMBL/GenBank/DDBJ databases">
        <authorList>
            <person name="Zhu W."/>
        </authorList>
    </citation>
    <scope>NUCLEOTIDE SEQUENCE [LARGE SCALE GENOMIC DNA]</scope>
    <source>
        <strain evidence="3">160</strain>
    </source>
</reference>
<sequence>MIFHCILLECCKQIQTERTASSTYHLLKGRRSIQTVQDAHLYKLERYFGIYNKLSRKHFNHTMDELQLKGLLNRINPDKIVFETTPAATEWLDVNKRIAFPFESYAGLAYHEITEIFLERLLLLIQTLTNSKMQYYSFIPVIDKPVIEKWVKKVYRKVKNQEAKYLNAIFQELRSILQHFSNEEAGLFIDRLTGYKSYGMSINQLSKKYELSIDDVQLIIVNMIHRLLSVLHNENDKYPFLSFIINDLTSATLLSNSAFHTSQLLLQGYSVEKIASIRDLKINTIHDHLIEIALYETNFPLHHYVDNLEQQEILNAIKLTNSSKLKEIKRRVNDDISYFQIRLILALQNKQFK</sequence>
<dbReference type="Gene3D" id="1.10.10.1390">
    <property type="entry name" value="ATP-dependent DNA helicase RecQ"/>
    <property type="match status" value="1"/>
</dbReference>
<dbReference type="PIRSF" id="PIRSF021350">
    <property type="entry name" value="UCP021350"/>
    <property type="match status" value="1"/>
</dbReference>
<proteinExistence type="predicted"/>
<dbReference type="InterPro" id="IPR008308">
    <property type="entry name" value="YpbB-like"/>
</dbReference>
<protein>
    <recommendedName>
        <fullName evidence="1">Helicase Helix-turn-helix domain-containing protein</fullName>
    </recommendedName>
</protein>
<name>A0A345PH90_9BACI</name>
<evidence type="ECO:0000313" key="2">
    <source>
        <dbReference type="EMBL" id="AXI09370.1"/>
    </source>
</evidence>
<dbReference type="Proteomes" id="UP000253908">
    <property type="component" value="Chromosome"/>
</dbReference>
<keyword evidence="3" id="KW-1185">Reference proteome</keyword>
<dbReference type="Pfam" id="PF14493">
    <property type="entry name" value="HTH_40"/>
    <property type="match status" value="1"/>
</dbReference>
<dbReference type="RefSeq" id="WP_114916660.1">
    <property type="nucleotide sequence ID" value="NZ_CP024848.1"/>
</dbReference>
<organism evidence="2 3">
    <name type="scientific">Oceanobacillus zhaokaii</name>
    <dbReference type="NCBI Taxonomy" id="2052660"/>
    <lineage>
        <taxon>Bacteria</taxon>
        <taxon>Bacillati</taxon>
        <taxon>Bacillota</taxon>
        <taxon>Bacilli</taxon>
        <taxon>Bacillales</taxon>
        <taxon>Bacillaceae</taxon>
        <taxon>Oceanobacillus</taxon>
    </lineage>
</organism>
<dbReference type="KEGG" id="ocn:CUC15_10755"/>
<dbReference type="OrthoDB" id="2354672at2"/>
<accession>A0A345PH90</accession>
<dbReference type="EMBL" id="CP024848">
    <property type="protein sequence ID" value="AXI09370.1"/>
    <property type="molecule type" value="Genomic_DNA"/>
</dbReference>
<dbReference type="AlphaFoldDB" id="A0A345PH90"/>